<evidence type="ECO:0000313" key="3">
    <source>
        <dbReference type="Proteomes" id="UP000770161"/>
    </source>
</evidence>
<accession>A0ABS6GT80</accession>
<reference evidence="2 3" key="1">
    <citation type="submission" date="2021-06" db="EMBL/GenBank/DDBJ databases">
        <title>Staphylococcus lentus K169 genome sequencing.</title>
        <authorList>
            <person name="Sundareshan S."/>
            <person name="Akhila D.S."/>
            <person name="Prachi D."/>
            <person name="Sivakumar R."/>
            <person name="Rajendhran J."/>
            <person name="Isloor S."/>
            <person name="Hegde N.R."/>
        </authorList>
    </citation>
    <scope>NUCLEOTIDE SEQUENCE [LARGE SCALE GENOMIC DNA]</scope>
    <source>
        <strain evidence="2 3">K169</strain>
    </source>
</reference>
<name>A0ABS6GT80_MAMLE</name>
<feature type="transmembrane region" description="Helical" evidence="1">
    <location>
        <begin position="36"/>
        <end position="56"/>
    </location>
</feature>
<keyword evidence="1" id="KW-1133">Transmembrane helix</keyword>
<feature type="transmembrane region" description="Helical" evidence="1">
    <location>
        <begin position="76"/>
        <end position="102"/>
    </location>
</feature>
<evidence type="ECO:0000256" key="1">
    <source>
        <dbReference type="SAM" id="Phobius"/>
    </source>
</evidence>
<dbReference type="RefSeq" id="WP_216683175.1">
    <property type="nucleotide sequence ID" value="NZ_JAHLZN010000001.1"/>
</dbReference>
<comment type="caution">
    <text evidence="2">The sequence shown here is derived from an EMBL/GenBank/DDBJ whole genome shotgun (WGS) entry which is preliminary data.</text>
</comment>
<keyword evidence="1" id="KW-0472">Membrane</keyword>
<dbReference type="Proteomes" id="UP000770161">
    <property type="component" value="Unassembled WGS sequence"/>
</dbReference>
<dbReference type="EMBL" id="JAHLZN010000001">
    <property type="protein sequence ID" value="MBU6112528.1"/>
    <property type="molecule type" value="Genomic_DNA"/>
</dbReference>
<evidence type="ECO:0000313" key="2">
    <source>
        <dbReference type="EMBL" id="MBU6112528.1"/>
    </source>
</evidence>
<keyword evidence="3" id="KW-1185">Reference proteome</keyword>
<organism evidence="2 3">
    <name type="scientific">Mammaliicoccus lentus</name>
    <name type="common">Staphylococcus lentus</name>
    <dbReference type="NCBI Taxonomy" id="42858"/>
    <lineage>
        <taxon>Bacteria</taxon>
        <taxon>Bacillati</taxon>
        <taxon>Bacillota</taxon>
        <taxon>Bacilli</taxon>
        <taxon>Bacillales</taxon>
        <taxon>Staphylococcaceae</taxon>
        <taxon>Mammaliicoccus</taxon>
    </lineage>
</organism>
<keyword evidence="1" id="KW-0812">Transmembrane</keyword>
<proteinExistence type="predicted"/>
<protein>
    <submittedName>
        <fullName evidence="2">Uncharacterized protein</fullName>
    </submittedName>
</protein>
<gene>
    <name evidence="2" type="ORF">KQ656_01085</name>
</gene>
<sequence length="127" mass="13980">MDKDILKYLDKVGQYVQGASEKGFEVYVHGVFVESIVIGISGLLVTIISLSILFWLQYGYWVSKKNDMSNGFRNRFFNEISTSTVVGTVIFAVLSVLGIIVMCSNITGIFAPDYVAIKQIIDGIGGK</sequence>